<dbReference type="EMBL" id="CAMGYJ010000005">
    <property type="protein sequence ID" value="CAI0424804.1"/>
    <property type="molecule type" value="Genomic_DNA"/>
</dbReference>
<evidence type="ECO:0000313" key="3">
    <source>
        <dbReference type="Proteomes" id="UP001154282"/>
    </source>
</evidence>
<feature type="signal peptide" evidence="1">
    <location>
        <begin position="1"/>
        <end position="16"/>
    </location>
</feature>
<accession>A0AAV0KTI1</accession>
<name>A0AAV0KTI1_9ROSI</name>
<dbReference type="Proteomes" id="UP001154282">
    <property type="component" value="Unassembled WGS sequence"/>
</dbReference>
<gene>
    <name evidence="2" type="ORF">LITE_LOCUS20068</name>
</gene>
<feature type="chain" id="PRO_5043830044" evidence="1">
    <location>
        <begin position="17"/>
        <end position="41"/>
    </location>
</feature>
<keyword evidence="1" id="KW-0732">Signal</keyword>
<sequence>MAPFILTHTMLLQVVCYEIIQDVAWQHSLATWVCVPLPGQS</sequence>
<reference evidence="2" key="1">
    <citation type="submission" date="2022-08" db="EMBL/GenBank/DDBJ databases">
        <authorList>
            <person name="Gutierrez-Valencia J."/>
        </authorList>
    </citation>
    <scope>NUCLEOTIDE SEQUENCE</scope>
</reference>
<protein>
    <submittedName>
        <fullName evidence="2">Uncharacterized protein</fullName>
    </submittedName>
</protein>
<comment type="caution">
    <text evidence="2">The sequence shown here is derived from an EMBL/GenBank/DDBJ whole genome shotgun (WGS) entry which is preliminary data.</text>
</comment>
<dbReference type="AlphaFoldDB" id="A0AAV0KTI1"/>
<proteinExistence type="predicted"/>
<evidence type="ECO:0000313" key="2">
    <source>
        <dbReference type="EMBL" id="CAI0424804.1"/>
    </source>
</evidence>
<organism evidence="2 3">
    <name type="scientific">Linum tenue</name>
    <dbReference type="NCBI Taxonomy" id="586396"/>
    <lineage>
        <taxon>Eukaryota</taxon>
        <taxon>Viridiplantae</taxon>
        <taxon>Streptophyta</taxon>
        <taxon>Embryophyta</taxon>
        <taxon>Tracheophyta</taxon>
        <taxon>Spermatophyta</taxon>
        <taxon>Magnoliopsida</taxon>
        <taxon>eudicotyledons</taxon>
        <taxon>Gunneridae</taxon>
        <taxon>Pentapetalae</taxon>
        <taxon>rosids</taxon>
        <taxon>fabids</taxon>
        <taxon>Malpighiales</taxon>
        <taxon>Linaceae</taxon>
        <taxon>Linum</taxon>
    </lineage>
</organism>
<evidence type="ECO:0000256" key="1">
    <source>
        <dbReference type="SAM" id="SignalP"/>
    </source>
</evidence>
<keyword evidence="3" id="KW-1185">Reference proteome</keyword>